<name>A0ABX0JXP9_9PROT</name>
<dbReference type="Pfam" id="PF03797">
    <property type="entry name" value="Autotransporter"/>
    <property type="match status" value="1"/>
</dbReference>
<sequence>MSVGTSLTLGQDATYRVTTTEKSSSLIDVTGTASINGATLAVVPAAQNAALTLGQHSTILTATDGVTGTFGTAEIGATTSENAFPFLAPSVSYAADSVSLDITRSAIQFTEAARTRNEYALASALDGMSPYAALISPVTQLNFANARTAFNALSGELHASLRTALIQDSYDLRNAVTDRLRAADCAPGAGANGMKTASYQHGERMKDDGQCHAGQAALWMQAYGEWSHNGGTAGTRGMSNSTGGFILGGDTPIADHWHLGGLFAYGHSGFSAGSAGNGHSNNASLGAYAGRNWGALGLRLGATYTWNILSTTRHIAFSGFTDRTSSNYLGGTAQTFADLGYRFNVLKTLSVEPFGNVAYVNQQTNSFAETGGAASLAGRGMNTGVTFATFGTRLATRMRIGETRIEPNITLAYRHAFGMMTPTVWQNILSGSSAFETAGIPLLQDAAVVNAGVRVSISDTTGFNVGYSGQYGARFSDSGLRGSFSLQF</sequence>
<dbReference type="EMBL" id="WOSY01000004">
    <property type="protein sequence ID" value="NHN88076.1"/>
    <property type="molecule type" value="Genomic_DNA"/>
</dbReference>
<proteinExistence type="predicted"/>
<organism evidence="2 3">
    <name type="scientific">Acetobacter conturbans</name>
    <dbReference type="NCBI Taxonomy" id="1737472"/>
    <lineage>
        <taxon>Bacteria</taxon>
        <taxon>Pseudomonadati</taxon>
        <taxon>Pseudomonadota</taxon>
        <taxon>Alphaproteobacteria</taxon>
        <taxon>Acetobacterales</taxon>
        <taxon>Acetobacteraceae</taxon>
        <taxon>Acetobacter</taxon>
    </lineage>
</organism>
<keyword evidence="3" id="KW-1185">Reference proteome</keyword>
<dbReference type="Proteomes" id="UP000631653">
    <property type="component" value="Unassembled WGS sequence"/>
</dbReference>
<dbReference type="NCBIfam" id="TIGR01414">
    <property type="entry name" value="autotrans_barl"/>
    <property type="match status" value="1"/>
</dbReference>
<accession>A0ABX0JXP9</accession>
<feature type="domain" description="Autotransporter" evidence="1">
    <location>
        <begin position="211"/>
        <end position="488"/>
    </location>
</feature>
<dbReference type="InterPro" id="IPR006315">
    <property type="entry name" value="OM_autotransptr_brl_dom"/>
</dbReference>
<dbReference type="SMART" id="SM00869">
    <property type="entry name" value="Autotransporter"/>
    <property type="match status" value="1"/>
</dbReference>
<evidence type="ECO:0000259" key="1">
    <source>
        <dbReference type="PROSITE" id="PS51208"/>
    </source>
</evidence>
<dbReference type="SUPFAM" id="SSF103515">
    <property type="entry name" value="Autotransporter"/>
    <property type="match status" value="1"/>
</dbReference>
<dbReference type="Gene3D" id="2.40.128.130">
    <property type="entry name" value="Autotransporter beta-domain"/>
    <property type="match status" value="1"/>
</dbReference>
<comment type="caution">
    <text evidence="2">The sequence shown here is derived from an EMBL/GenBank/DDBJ whole genome shotgun (WGS) entry which is preliminary data.</text>
</comment>
<evidence type="ECO:0000313" key="2">
    <source>
        <dbReference type="EMBL" id="NHN88076.1"/>
    </source>
</evidence>
<dbReference type="InterPro" id="IPR005546">
    <property type="entry name" value="Autotransporte_beta"/>
</dbReference>
<gene>
    <name evidence="2" type="ORF">GOB81_05460</name>
</gene>
<reference evidence="2 3" key="1">
    <citation type="journal article" date="2020" name="Int. J. Syst. Evol. Microbiol.">
        <title>Novel acetic acid bacteria from cider fermentations: Acetobacter conturbans sp. nov. and Acetobacter fallax sp. nov.</title>
        <authorList>
            <person name="Sombolestani A.S."/>
            <person name="Cleenwerck I."/>
            <person name="Cnockaert M."/>
            <person name="Borremans W."/>
            <person name="Wieme A.D."/>
            <person name="De Vuyst L."/>
            <person name="Vandamme P."/>
        </authorList>
    </citation>
    <scope>NUCLEOTIDE SEQUENCE [LARGE SCALE GENOMIC DNA]</scope>
    <source>
        <strain evidence="2 3">LMG 1627</strain>
    </source>
</reference>
<protein>
    <submittedName>
        <fullName evidence="2">Autotransporter domain-containing protein</fullName>
    </submittedName>
</protein>
<evidence type="ECO:0000313" key="3">
    <source>
        <dbReference type="Proteomes" id="UP000631653"/>
    </source>
</evidence>
<dbReference type="PROSITE" id="PS51208">
    <property type="entry name" value="AUTOTRANSPORTER"/>
    <property type="match status" value="1"/>
</dbReference>
<dbReference type="InterPro" id="IPR036709">
    <property type="entry name" value="Autotransporte_beta_dom_sf"/>
</dbReference>